<dbReference type="PANTHER" id="PTHR10173:SF59">
    <property type="entry name" value="PEPTIDE METHIONINE SULFOXIDE REDUCTASE MSRA_MSRB"/>
    <property type="match status" value="1"/>
</dbReference>
<dbReference type="RefSeq" id="WP_090090500.1">
    <property type="nucleotide sequence ID" value="NZ_CBCPIF010000001.1"/>
</dbReference>
<accession>A0A9Q3SWK8</accession>
<dbReference type="InterPro" id="IPR011057">
    <property type="entry name" value="Mss4-like_sf"/>
</dbReference>
<protein>
    <recommendedName>
        <fullName evidence="1">peptide-methionine (R)-S-oxide reductase</fullName>
        <ecNumber evidence="1">1.8.4.12</ecNumber>
    </recommendedName>
</protein>
<organism evidence="5 6">
    <name type="scientific">Leuconostoc gasicomitatum</name>
    <dbReference type="NCBI Taxonomy" id="115778"/>
    <lineage>
        <taxon>Bacteria</taxon>
        <taxon>Bacillati</taxon>
        <taxon>Bacillota</taxon>
        <taxon>Bacilli</taxon>
        <taxon>Lactobacillales</taxon>
        <taxon>Lactobacillaceae</taxon>
        <taxon>Leuconostoc</taxon>
        <taxon>Leuconostoc gelidum group</taxon>
    </lineage>
</organism>
<sequence>MEKYTDEALKKRLTPEAYQVTQHAATERAYTGKYDQWWEAGIFVDIVSGEPLFSSTDKYDAGCGWPSFTQSIDDEHIKRHVDQSFGMTRTEVTSRDANSHLGHLFTDGPTEKGGLRYCINSASLKFIPKNELVAAGYGEYLSLFE</sequence>
<proteinExistence type="predicted"/>
<dbReference type="GO" id="GO:0006979">
    <property type="term" value="P:response to oxidative stress"/>
    <property type="evidence" value="ECO:0007669"/>
    <property type="project" value="InterPro"/>
</dbReference>
<name>A0A9Q3SWK8_9LACO</name>
<dbReference type="AlphaFoldDB" id="A0A9Q3SWK8"/>
<comment type="caution">
    <text evidence="5">The sequence shown here is derived from an EMBL/GenBank/DDBJ whole genome shotgun (WGS) entry which is preliminary data.</text>
</comment>
<evidence type="ECO:0000256" key="2">
    <source>
        <dbReference type="ARBA" id="ARBA00023002"/>
    </source>
</evidence>
<evidence type="ECO:0000256" key="1">
    <source>
        <dbReference type="ARBA" id="ARBA00012499"/>
    </source>
</evidence>
<dbReference type="EMBL" id="JAHBFI010000008">
    <property type="protein sequence ID" value="MBZ5962164.1"/>
    <property type="molecule type" value="Genomic_DNA"/>
</dbReference>
<dbReference type="InterPro" id="IPR002579">
    <property type="entry name" value="Met_Sox_Rdtase_MsrB_dom"/>
</dbReference>
<dbReference type="GO" id="GO:0030091">
    <property type="term" value="P:protein repair"/>
    <property type="evidence" value="ECO:0007669"/>
    <property type="project" value="InterPro"/>
</dbReference>
<comment type="catalytic activity">
    <reaction evidence="3">
        <text>L-methionyl-[protein] + [thioredoxin]-disulfide + H2O = L-methionyl-(R)-S-oxide-[protein] + [thioredoxin]-dithiol</text>
        <dbReference type="Rhea" id="RHEA:24164"/>
        <dbReference type="Rhea" id="RHEA-COMP:10698"/>
        <dbReference type="Rhea" id="RHEA-COMP:10700"/>
        <dbReference type="Rhea" id="RHEA-COMP:12313"/>
        <dbReference type="Rhea" id="RHEA-COMP:12314"/>
        <dbReference type="ChEBI" id="CHEBI:15377"/>
        <dbReference type="ChEBI" id="CHEBI:16044"/>
        <dbReference type="ChEBI" id="CHEBI:29950"/>
        <dbReference type="ChEBI" id="CHEBI:45764"/>
        <dbReference type="ChEBI" id="CHEBI:50058"/>
        <dbReference type="EC" id="1.8.4.12"/>
    </reaction>
</comment>
<gene>
    <name evidence="5" type="primary">msrB</name>
    <name evidence="5" type="ORF">KIJ12_03155</name>
</gene>
<keyword evidence="2 5" id="KW-0560">Oxidoreductase</keyword>
<dbReference type="SUPFAM" id="SSF51316">
    <property type="entry name" value="Mss4-like"/>
    <property type="match status" value="1"/>
</dbReference>
<dbReference type="FunFam" id="2.170.150.20:FF:000003">
    <property type="entry name" value="Peptide methionine sulfoxide reductase MsrB"/>
    <property type="match status" value="1"/>
</dbReference>
<evidence type="ECO:0000313" key="6">
    <source>
        <dbReference type="Proteomes" id="UP000752647"/>
    </source>
</evidence>
<evidence type="ECO:0000313" key="5">
    <source>
        <dbReference type="EMBL" id="MBZ5962164.1"/>
    </source>
</evidence>
<dbReference type="EC" id="1.8.4.12" evidence="1"/>
<dbReference type="GO" id="GO:0033743">
    <property type="term" value="F:peptide-methionine (R)-S-oxide reductase activity"/>
    <property type="evidence" value="ECO:0007669"/>
    <property type="project" value="UniProtKB-EC"/>
</dbReference>
<dbReference type="PANTHER" id="PTHR10173">
    <property type="entry name" value="METHIONINE SULFOXIDE REDUCTASE"/>
    <property type="match status" value="1"/>
</dbReference>
<dbReference type="PROSITE" id="PS51790">
    <property type="entry name" value="MSRB"/>
    <property type="match status" value="1"/>
</dbReference>
<evidence type="ECO:0000256" key="3">
    <source>
        <dbReference type="ARBA" id="ARBA00048488"/>
    </source>
</evidence>
<evidence type="ECO:0000259" key="4">
    <source>
        <dbReference type="PROSITE" id="PS51790"/>
    </source>
</evidence>
<dbReference type="Proteomes" id="UP000752647">
    <property type="component" value="Unassembled WGS sequence"/>
</dbReference>
<dbReference type="InterPro" id="IPR028427">
    <property type="entry name" value="Met_Sox_Rdtase_MsrB"/>
</dbReference>
<dbReference type="NCBIfam" id="TIGR00357">
    <property type="entry name" value="peptide-methionine (R)-S-oxide reductase MsrB"/>
    <property type="match status" value="1"/>
</dbReference>
<dbReference type="Gene3D" id="2.170.150.20">
    <property type="entry name" value="Peptide methionine sulfoxide reductase"/>
    <property type="match status" value="1"/>
</dbReference>
<feature type="domain" description="MsrB" evidence="4">
    <location>
        <begin position="6"/>
        <end position="129"/>
    </location>
</feature>
<dbReference type="GO" id="GO:0005737">
    <property type="term" value="C:cytoplasm"/>
    <property type="evidence" value="ECO:0007669"/>
    <property type="project" value="TreeGrafter"/>
</dbReference>
<dbReference type="Pfam" id="PF01641">
    <property type="entry name" value="SelR"/>
    <property type="match status" value="1"/>
</dbReference>
<reference evidence="5" key="1">
    <citation type="submission" date="2021-05" db="EMBL/GenBank/DDBJ databases">
        <title>Pangenome of Leuconostoc gelidum warrants species status for Leuconostoc gelidum subsp. gasicomitatum.</title>
        <authorList>
            <person name="Johansson P."/>
            <person name="Sade E."/>
            <person name="Hultman J."/>
            <person name="Auvinen P."/>
            <person name="Bjorkroth J."/>
        </authorList>
    </citation>
    <scope>NUCLEOTIDE SEQUENCE</scope>
    <source>
        <strain evidence="5">A.21.4</strain>
    </source>
</reference>